<gene>
    <name evidence="6" type="ORF">ACFQ34_08045</name>
</gene>
<keyword evidence="2 4" id="KW-0238">DNA-binding</keyword>
<dbReference type="InterPro" id="IPR036271">
    <property type="entry name" value="Tet_transcr_reg_TetR-rel_C_sf"/>
</dbReference>
<evidence type="ECO:0000256" key="1">
    <source>
        <dbReference type="ARBA" id="ARBA00023015"/>
    </source>
</evidence>
<accession>A0ABW3VDL6</accession>
<dbReference type="SUPFAM" id="SSF48498">
    <property type="entry name" value="Tetracyclin repressor-like, C-terminal domain"/>
    <property type="match status" value="1"/>
</dbReference>
<dbReference type="Pfam" id="PF00440">
    <property type="entry name" value="TetR_N"/>
    <property type="match status" value="1"/>
</dbReference>
<proteinExistence type="predicted"/>
<comment type="caution">
    <text evidence="6">The sequence shown here is derived from an EMBL/GenBank/DDBJ whole genome shotgun (WGS) entry which is preliminary data.</text>
</comment>
<dbReference type="InterPro" id="IPR009057">
    <property type="entry name" value="Homeodomain-like_sf"/>
</dbReference>
<dbReference type="InterPro" id="IPR049445">
    <property type="entry name" value="TetR_SbtR-like_C"/>
</dbReference>
<keyword evidence="3" id="KW-0804">Transcription</keyword>
<evidence type="ECO:0000256" key="2">
    <source>
        <dbReference type="ARBA" id="ARBA00023125"/>
    </source>
</evidence>
<name>A0ABW3VDL6_9PSEU</name>
<feature type="DNA-binding region" description="H-T-H motif" evidence="4">
    <location>
        <begin position="36"/>
        <end position="55"/>
    </location>
</feature>
<dbReference type="EMBL" id="JBHTMB010000054">
    <property type="protein sequence ID" value="MFD1233229.1"/>
    <property type="molecule type" value="Genomic_DNA"/>
</dbReference>
<keyword evidence="1" id="KW-0805">Transcription regulation</keyword>
<dbReference type="SUPFAM" id="SSF46689">
    <property type="entry name" value="Homeodomain-like"/>
    <property type="match status" value="1"/>
</dbReference>
<evidence type="ECO:0000259" key="5">
    <source>
        <dbReference type="PROSITE" id="PS50977"/>
    </source>
</evidence>
<dbReference type="PROSITE" id="PS50977">
    <property type="entry name" value="HTH_TETR_2"/>
    <property type="match status" value="1"/>
</dbReference>
<sequence length="185" mass="19637">MAEVPDRPLRADARRNREKVLRAAQEAFAEHGMGVPLDEIAGRAGVGPGTVYRHFPTKEALFEAVVAARMQDLITAARAGAHAADPGEAFFGFLALLADEAGVKRDLSDALVAPPAVATSLRTDLRAALEVLLTRAQQAGAVRDGIRVDDLFALLKGLIAALVETVDDARDRLIAVVVDGLRAPR</sequence>
<dbReference type="RefSeq" id="WP_346091809.1">
    <property type="nucleotide sequence ID" value="NZ_BAABKS010000040.1"/>
</dbReference>
<evidence type="ECO:0000256" key="4">
    <source>
        <dbReference type="PROSITE-ProRule" id="PRU00335"/>
    </source>
</evidence>
<evidence type="ECO:0000256" key="3">
    <source>
        <dbReference type="ARBA" id="ARBA00023163"/>
    </source>
</evidence>
<dbReference type="PANTHER" id="PTHR30055:SF234">
    <property type="entry name" value="HTH-TYPE TRANSCRIPTIONAL REGULATOR BETI"/>
    <property type="match status" value="1"/>
</dbReference>
<dbReference type="InterPro" id="IPR050109">
    <property type="entry name" value="HTH-type_TetR-like_transc_reg"/>
</dbReference>
<dbReference type="Gene3D" id="1.10.357.10">
    <property type="entry name" value="Tetracycline Repressor, domain 2"/>
    <property type="match status" value="1"/>
</dbReference>
<dbReference type="PANTHER" id="PTHR30055">
    <property type="entry name" value="HTH-TYPE TRANSCRIPTIONAL REGULATOR RUTR"/>
    <property type="match status" value="1"/>
</dbReference>
<organism evidence="6 7">
    <name type="scientific">Pseudonocardia benzenivorans</name>
    <dbReference type="NCBI Taxonomy" id="228005"/>
    <lineage>
        <taxon>Bacteria</taxon>
        <taxon>Bacillati</taxon>
        <taxon>Actinomycetota</taxon>
        <taxon>Actinomycetes</taxon>
        <taxon>Pseudonocardiales</taxon>
        <taxon>Pseudonocardiaceae</taxon>
        <taxon>Pseudonocardia</taxon>
    </lineage>
</organism>
<protein>
    <submittedName>
        <fullName evidence="6">TetR/AcrR family transcriptional regulator</fullName>
    </submittedName>
</protein>
<keyword evidence="7" id="KW-1185">Reference proteome</keyword>
<evidence type="ECO:0000313" key="6">
    <source>
        <dbReference type="EMBL" id="MFD1233229.1"/>
    </source>
</evidence>
<dbReference type="Pfam" id="PF21597">
    <property type="entry name" value="TetR_C_43"/>
    <property type="match status" value="1"/>
</dbReference>
<evidence type="ECO:0000313" key="7">
    <source>
        <dbReference type="Proteomes" id="UP001597182"/>
    </source>
</evidence>
<dbReference type="InterPro" id="IPR001647">
    <property type="entry name" value="HTH_TetR"/>
</dbReference>
<dbReference type="PRINTS" id="PR00455">
    <property type="entry name" value="HTHTETR"/>
</dbReference>
<feature type="domain" description="HTH tetR-type" evidence="5">
    <location>
        <begin position="14"/>
        <end position="73"/>
    </location>
</feature>
<dbReference type="Proteomes" id="UP001597182">
    <property type="component" value="Unassembled WGS sequence"/>
</dbReference>
<reference evidence="7" key="1">
    <citation type="journal article" date="2019" name="Int. J. Syst. Evol. Microbiol.">
        <title>The Global Catalogue of Microorganisms (GCM) 10K type strain sequencing project: providing services to taxonomists for standard genome sequencing and annotation.</title>
        <authorList>
            <consortium name="The Broad Institute Genomics Platform"/>
            <consortium name="The Broad Institute Genome Sequencing Center for Infectious Disease"/>
            <person name="Wu L."/>
            <person name="Ma J."/>
        </authorList>
    </citation>
    <scope>NUCLEOTIDE SEQUENCE [LARGE SCALE GENOMIC DNA]</scope>
    <source>
        <strain evidence="7">CCUG 49018</strain>
    </source>
</reference>